<keyword evidence="4" id="KW-1003">Cell membrane</keyword>
<dbReference type="PANTHER" id="PTHR42643:SF38">
    <property type="entry name" value="IONOTROPIC RECEPTOR 100A"/>
    <property type="match status" value="1"/>
</dbReference>
<feature type="domain" description="Ionotropic glutamate receptor C-terminal" evidence="13">
    <location>
        <begin position="27"/>
        <end position="259"/>
    </location>
</feature>
<dbReference type="GO" id="GO:0050906">
    <property type="term" value="P:detection of stimulus involved in sensory perception"/>
    <property type="evidence" value="ECO:0007669"/>
    <property type="project" value="UniProtKB-ARBA"/>
</dbReference>
<keyword evidence="5" id="KW-0812">Transmembrane</keyword>
<dbReference type="AlphaFoldDB" id="A0A8T0EUG8"/>
<evidence type="ECO:0000256" key="12">
    <source>
        <dbReference type="ARBA" id="ARBA00023303"/>
    </source>
</evidence>
<evidence type="ECO:0000313" key="15">
    <source>
        <dbReference type="Proteomes" id="UP000807504"/>
    </source>
</evidence>
<gene>
    <name evidence="14" type="ORF">HNY73_014762</name>
</gene>
<keyword evidence="9 14" id="KW-0675">Receptor</keyword>
<evidence type="ECO:0000256" key="9">
    <source>
        <dbReference type="ARBA" id="ARBA00023170"/>
    </source>
</evidence>
<dbReference type="Proteomes" id="UP000807504">
    <property type="component" value="Unassembled WGS sequence"/>
</dbReference>
<dbReference type="EMBL" id="JABXBU010002072">
    <property type="protein sequence ID" value="KAF8777985.1"/>
    <property type="molecule type" value="Genomic_DNA"/>
</dbReference>
<evidence type="ECO:0000256" key="7">
    <source>
        <dbReference type="ARBA" id="ARBA00023065"/>
    </source>
</evidence>
<protein>
    <submittedName>
        <fullName evidence="14">Glutamate receptor like protein</fullName>
    </submittedName>
</protein>
<dbReference type="Pfam" id="PF10613">
    <property type="entry name" value="Lig_chan-Glu_bd"/>
    <property type="match status" value="1"/>
</dbReference>
<keyword evidence="11" id="KW-1071">Ligand-gated ion channel</keyword>
<dbReference type="GO" id="GO:0005886">
    <property type="term" value="C:plasma membrane"/>
    <property type="evidence" value="ECO:0007669"/>
    <property type="project" value="UniProtKB-SubCell"/>
</dbReference>
<accession>A0A8T0EUG8</accession>
<sequence length="259" mass="29270">MEQHPKTTVAIFPSPHVLSFSISETGAVELGNFEGKYLQVVLDNLSMDYKFVFPKEKQYGKLLPNGSWNGMIGMLQRGEADLAFTYLTVTEERAKVVNFSTVYTMDACIFVYSATLLSFLIQPIKEPMILTFKELSKAVQRGTHKATFYNFSIPFLLNSEDEDLNILGEIVIRNNWFVHSPKGGSFAYVKYHSIQASNRNPGKLVYSNHKDLYMSEETLYVSPMAFAYGKNFCCPTTLNSIILRLSAAGLYDKFSEIAH</sequence>
<keyword evidence="10" id="KW-0325">Glycoprotein</keyword>
<dbReference type="Gene3D" id="3.40.190.10">
    <property type="entry name" value="Periplasmic binding protein-like II"/>
    <property type="match status" value="1"/>
</dbReference>
<dbReference type="InterPro" id="IPR019594">
    <property type="entry name" value="Glu/Gly-bd"/>
</dbReference>
<keyword evidence="7" id="KW-0406">Ion transport</keyword>
<evidence type="ECO:0000256" key="5">
    <source>
        <dbReference type="ARBA" id="ARBA00022692"/>
    </source>
</evidence>
<reference evidence="14" key="1">
    <citation type="journal article" date="2020" name="bioRxiv">
        <title>Chromosome-level reference genome of the European wasp spider Argiope bruennichi: a resource for studies on range expansion and evolutionary adaptation.</title>
        <authorList>
            <person name="Sheffer M.M."/>
            <person name="Hoppe A."/>
            <person name="Krehenwinkel H."/>
            <person name="Uhl G."/>
            <person name="Kuss A.W."/>
            <person name="Jensen L."/>
            <person name="Jensen C."/>
            <person name="Gillespie R.G."/>
            <person name="Hoff K.J."/>
            <person name="Prost S."/>
        </authorList>
    </citation>
    <scope>NUCLEOTIDE SEQUENCE</scope>
</reference>
<evidence type="ECO:0000256" key="1">
    <source>
        <dbReference type="ARBA" id="ARBA00004651"/>
    </source>
</evidence>
<comment type="similarity">
    <text evidence="2">Belongs to the glutamate-gated ion channel (TC 1.A.10.1) family.</text>
</comment>
<evidence type="ECO:0000256" key="4">
    <source>
        <dbReference type="ARBA" id="ARBA00022475"/>
    </source>
</evidence>
<evidence type="ECO:0000256" key="3">
    <source>
        <dbReference type="ARBA" id="ARBA00022448"/>
    </source>
</evidence>
<evidence type="ECO:0000256" key="2">
    <source>
        <dbReference type="ARBA" id="ARBA00008685"/>
    </source>
</evidence>
<reference evidence="14" key="2">
    <citation type="submission" date="2020-06" db="EMBL/GenBank/DDBJ databases">
        <authorList>
            <person name="Sheffer M."/>
        </authorList>
    </citation>
    <scope>NUCLEOTIDE SEQUENCE</scope>
</reference>
<dbReference type="InterPro" id="IPR001320">
    <property type="entry name" value="Iontro_rcpt_C"/>
</dbReference>
<comment type="subcellular location">
    <subcellularLocation>
        <location evidence="1">Cell membrane</location>
        <topology evidence="1">Multi-pass membrane protein</topology>
    </subcellularLocation>
</comment>
<keyword evidence="15" id="KW-1185">Reference proteome</keyword>
<comment type="caution">
    <text evidence="14">The sequence shown here is derived from an EMBL/GenBank/DDBJ whole genome shotgun (WGS) entry which is preliminary data.</text>
</comment>
<evidence type="ECO:0000256" key="6">
    <source>
        <dbReference type="ARBA" id="ARBA00022989"/>
    </source>
</evidence>
<evidence type="ECO:0000313" key="14">
    <source>
        <dbReference type="EMBL" id="KAF8777985.1"/>
    </source>
</evidence>
<keyword evidence="6" id="KW-1133">Transmembrane helix</keyword>
<organism evidence="14 15">
    <name type="scientific">Argiope bruennichi</name>
    <name type="common">Wasp spider</name>
    <name type="synonym">Aranea bruennichi</name>
    <dbReference type="NCBI Taxonomy" id="94029"/>
    <lineage>
        <taxon>Eukaryota</taxon>
        <taxon>Metazoa</taxon>
        <taxon>Ecdysozoa</taxon>
        <taxon>Arthropoda</taxon>
        <taxon>Chelicerata</taxon>
        <taxon>Arachnida</taxon>
        <taxon>Araneae</taxon>
        <taxon>Araneomorphae</taxon>
        <taxon>Entelegynae</taxon>
        <taxon>Araneoidea</taxon>
        <taxon>Araneidae</taxon>
        <taxon>Argiope</taxon>
    </lineage>
</organism>
<keyword evidence="12" id="KW-0407">Ion channel</keyword>
<keyword evidence="8" id="KW-0472">Membrane</keyword>
<dbReference type="SMART" id="SM00079">
    <property type="entry name" value="PBPe"/>
    <property type="match status" value="1"/>
</dbReference>
<name>A0A8T0EUG8_ARGBR</name>
<keyword evidence="3" id="KW-0813">Transport</keyword>
<evidence type="ECO:0000259" key="13">
    <source>
        <dbReference type="SMART" id="SM00079"/>
    </source>
</evidence>
<evidence type="ECO:0000256" key="8">
    <source>
        <dbReference type="ARBA" id="ARBA00023136"/>
    </source>
</evidence>
<evidence type="ECO:0000256" key="10">
    <source>
        <dbReference type="ARBA" id="ARBA00023180"/>
    </source>
</evidence>
<dbReference type="PANTHER" id="PTHR42643">
    <property type="entry name" value="IONOTROPIC RECEPTOR 20A-RELATED"/>
    <property type="match status" value="1"/>
</dbReference>
<dbReference type="InterPro" id="IPR052192">
    <property type="entry name" value="Insect_Ionotropic_Sensory_Rcpt"/>
</dbReference>
<evidence type="ECO:0000256" key="11">
    <source>
        <dbReference type="ARBA" id="ARBA00023286"/>
    </source>
</evidence>
<dbReference type="GO" id="GO:0015276">
    <property type="term" value="F:ligand-gated monoatomic ion channel activity"/>
    <property type="evidence" value="ECO:0007669"/>
    <property type="project" value="InterPro"/>
</dbReference>
<proteinExistence type="inferred from homology"/>
<dbReference type="SUPFAM" id="SSF53850">
    <property type="entry name" value="Periplasmic binding protein-like II"/>
    <property type="match status" value="1"/>
</dbReference>